<comment type="subcellular location">
    <subcellularLocation>
        <location evidence="1">Membrane</location>
        <topology evidence="1">Single-pass membrane protein</topology>
    </subcellularLocation>
</comment>
<evidence type="ECO:0000256" key="2">
    <source>
        <dbReference type="ARBA" id="ARBA00022692"/>
    </source>
</evidence>
<dbReference type="Proteomes" id="UP001218188">
    <property type="component" value="Unassembled WGS sequence"/>
</dbReference>
<dbReference type="GO" id="GO:0071944">
    <property type="term" value="C:cell periphery"/>
    <property type="evidence" value="ECO:0007669"/>
    <property type="project" value="UniProtKB-ARBA"/>
</dbReference>
<dbReference type="EMBL" id="JARJCM010000089">
    <property type="protein sequence ID" value="KAJ7030618.1"/>
    <property type="molecule type" value="Genomic_DNA"/>
</dbReference>
<keyword evidence="2 5" id="KW-0812">Transmembrane</keyword>
<keyword evidence="7" id="KW-1185">Reference proteome</keyword>
<dbReference type="InterPro" id="IPR051694">
    <property type="entry name" value="Immunoregulatory_rcpt-like"/>
</dbReference>
<reference evidence="6" key="1">
    <citation type="submission" date="2023-03" db="EMBL/GenBank/DDBJ databases">
        <title>Massive genome expansion in bonnet fungi (Mycena s.s.) driven by repeated elements and novel gene families across ecological guilds.</title>
        <authorList>
            <consortium name="Lawrence Berkeley National Laboratory"/>
            <person name="Harder C.B."/>
            <person name="Miyauchi S."/>
            <person name="Viragh M."/>
            <person name="Kuo A."/>
            <person name="Thoen E."/>
            <person name="Andreopoulos B."/>
            <person name="Lu D."/>
            <person name="Skrede I."/>
            <person name="Drula E."/>
            <person name="Henrissat B."/>
            <person name="Morin E."/>
            <person name="Kohler A."/>
            <person name="Barry K."/>
            <person name="LaButti K."/>
            <person name="Morin E."/>
            <person name="Salamov A."/>
            <person name="Lipzen A."/>
            <person name="Mereny Z."/>
            <person name="Hegedus B."/>
            <person name="Baldrian P."/>
            <person name="Stursova M."/>
            <person name="Weitz H."/>
            <person name="Taylor A."/>
            <person name="Grigoriev I.V."/>
            <person name="Nagy L.G."/>
            <person name="Martin F."/>
            <person name="Kauserud H."/>
        </authorList>
    </citation>
    <scope>NUCLEOTIDE SEQUENCE</scope>
    <source>
        <strain evidence="6">CBHHK200</strain>
    </source>
</reference>
<gene>
    <name evidence="6" type="ORF">C8F04DRAFT_717313</name>
</gene>
<protein>
    <submittedName>
        <fullName evidence="6">Uncharacterized protein</fullName>
    </submittedName>
</protein>
<accession>A0AAD6SQC1</accession>
<evidence type="ECO:0000256" key="1">
    <source>
        <dbReference type="ARBA" id="ARBA00004167"/>
    </source>
</evidence>
<keyword evidence="3 5" id="KW-1133">Transmembrane helix</keyword>
<sequence length="188" mass="20224">MLLQLLRRARGQSRRAPLSVAGGRSIVDQEPLNTLSFTALLPARSTTTTGASEATYDSSTSGSLSKTFADNTGAIVGVAIAATVALILGVLLMLFLCRRFKGMRKRKFLGTWISPPLMQRDEGVADTYSPVARRTRRGSSAFLRPLSFQSSETPVAANADMPTDDLDYHDDLDSWAAAFPSPPSFPAV</sequence>
<proteinExistence type="predicted"/>
<evidence type="ECO:0000313" key="7">
    <source>
        <dbReference type="Proteomes" id="UP001218188"/>
    </source>
</evidence>
<name>A0AAD6SQC1_9AGAR</name>
<dbReference type="PANTHER" id="PTHR15549">
    <property type="entry name" value="PAIRED IMMUNOGLOBULIN-LIKE TYPE 2 RECEPTOR"/>
    <property type="match status" value="1"/>
</dbReference>
<evidence type="ECO:0000313" key="6">
    <source>
        <dbReference type="EMBL" id="KAJ7030618.1"/>
    </source>
</evidence>
<keyword evidence="4 5" id="KW-0472">Membrane</keyword>
<dbReference type="GO" id="GO:0016020">
    <property type="term" value="C:membrane"/>
    <property type="evidence" value="ECO:0007669"/>
    <property type="project" value="UniProtKB-SubCell"/>
</dbReference>
<feature type="transmembrane region" description="Helical" evidence="5">
    <location>
        <begin position="74"/>
        <end position="97"/>
    </location>
</feature>
<evidence type="ECO:0000256" key="3">
    <source>
        <dbReference type="ARBA" id="ARBA00022989"/>
    </source>
</evidence>
<comment type="caution">
    <text evidence="6">The sequence shown here is derived from an EMBL/GenBank/DDBJ whole genome shotgun (WGS) entry which is preliminary data.</text>
</comment>
<evidence type="ECO:0000256" key="5">
    <source>
        <dbReference type="SAM" id="Phobius"/>
    </source>
</evidence>
<dbReference type="AlphaFoldDB" id="A0AAD6SQC1"/>
<organism evidence="6 7">
    <name type="scientific">Mycena alexandri</name>
    <dbReference type="NCBI Taxonomy" id="1745969"/>
    <lineage>
        <taxon>Eukaryota</taxon>
        <taxon>Fungi</taxon>
        <taxon>Dikarya</taxon>
        <taxon>Basidiomycota</taxon>
        <taxon>Agaricomycotina</taxon>
        <taxon>Agaricomycetes</taxon>
        <taxon>Agaricomycetidae</taxon>
        <taxon>Agaricales</taxon>
        <taxon>Marasmiineae</taxon>
        <taxon>Mycenaceae</taxon>
        <taxon>Mycena</taxon>
    </lineage>
</organism>
<evidence type="ECO:0000256" key="4">
    <source>
        <dbReference type="ARBA" id="ARBA00023136"/>
    </source>
</evidence>
<dbReference type="PANTHER" id="PTHR15549:SF33">
    <property type="entry name" value="MEMBRANE PROTEIN WSC4, PUTATIVE (AFU_ORTHOLOGUE AFUA_5G09020)-RELATED"/>
    <property type="match status" value="1"/>
</dbReference>